<keyword evidence="1" id="KW-0863">Zinc-finger</keyword>
<dbReference type="Proteomes" id="UP000265520">
    <property type="component" value="Unassembled WGS sequence"/>
</dbReference>
<organism evidence="3 4">
    <name type="scientific">Trifolium medium</name>
    <dbReference type="NCBI Taxonomy" id="97028"/>
    <lineage>
        <taxon>Eukaryota</taxon>
        <taxon>Viridiplantae</taxon>
        <taxon>Streptophyta</taxon>
        <taxon>Embryophyta</taxon>
        <taxon>Tracheophyta</taxon>
        <taxon>Spermatophyta</taxon>
        <taxon>Magnoliopsida</taxon>
        <taxon>eudicotyledons</taxon>
        <taxon>Gunneridae</taxon>
        <taxon>Pentapetalae</taxon>
        <taxon>rosids</taxon>
        <taxon>fabids</taxon>
        <taxon>Fabales</taxon>
        <taxon>Fabaceae</taxon>
        <taxon>Papilionoideae</taxon>
        <taxon>50 kb inversion clade</taxon>
        <taxon>NPAAA clade</taxon>
        <taxon>Hologalegina</taxon>
        <taxon>IRL clade</taxon>
        <taxon>Trifolieae</taxon>
        <taxon>Trifolium</taxon>
    </lineage>
</organism>
<dbReference type="SMART" id="SM00343">
    <property type="entry name" value="ZnF_C2HC"/>
    <property type="match status" value="3"/>
</dbReference>
<sequence length="83" mass="9277">MQGNGNCYHCGERGHKSFECQKKKFEKCLNCGRLGHKTEACRGKLTCFNCGEDGHKNYECKKPKKVMGKVFALSGEDADQADN</sequence>
<dbReference type="GO" id="GO:0008270">
    <property type="term" value="F:zinc ion binding"/>
    <property type="evidence" value="ECO:0007669"/>
    <property type="project" value="UniProtKB-KW"/>
</dbReference>
<dbReference type="InterPro" id="IPR036875">
    <property type="entry name" value="Znf_CCHC_sf"/>
</dbReference>
<keyword evidence="4" id="KW-1185">Reference proteome</keyword>
<accession>A0A392S5W7</accession>
<dbReference type="AlphaFoldDB" id="A0A392S5W7"/>
<comment type="caution">
    <text evidence="3">The sequence shown here is derived from an EMBL/GenBank/DDBJ whole genome shotgun (WGS) entry which is preliminary data.</text>
</comment>
<evidence type="ECO:0000313" key="3">
    <source>
        <dbReference type="EMBL" id="MCI43812.1"/>
    </source>
</evidence>
<dbReference type="EMBL" id="LXQA010322292">
    <property type="protein sequence ID" value="MCI43812.1"/>
    <property type="molecule type" value="Genomic_DNA"/>
</dbReference>
<keyword evidence="1" id="KW-0862">Zinc</keyword>
<dbReference type="SUPFAM" id="SSF57756">
    <property type="entry name" value="Retrovirus zinc finger-like domains"/>
    <property type="match status" value="2"/>
</dbReference>
<dbReference type="InterPro" id="IPR001878">
    <property type="entry name" value="Znf_CCHC"/>
</dbReference>
<keyword evidence="1" id="KW-0479">Metal-binding</keyword>
<dbReference type="Gene3D" id="4.10.60.10">
    <property type="entry name" value="Zinc finger, CCHC-type"/>
    <property type="match status" value="1"/>
</dbReference>
<reference evidence="3 4" key="1">
    <citation type="journal article" date="2018" name="Front. Plant Sci.">
        <title>Red Clover (Trifolium pratense) and Zigzag Clover (T. medium) - A Picture of Genomic Similarities and Differences.</title>
        <authorList>
            <person name="Dluhosova J."/>
            <person name="Istvanek J."/>
            <person name="Nedelnik J."/>
            <person name="Repkova J."/>
        </authorList>
    </citation>
    <scope>NUCLEOTIDE SEQUENCE [LARGE SCALE GENOMIC DNA]</scope>
    <source>
        <strain evidence="4">cv. 10/8</strain>
        <tissue evidence="3">Leaf</tissue>
    </source>
</reference>
<feature type="domain" description="CCHC-type" evidence="2">
    <location>
        <begin position="7"/>
        <end position="22"/>
    </location>
</feature>
<dbReference type="PROSITE" id="PS50158">
    <property type="entry name" value="ZF_CCHC"/>
    <property type="match status" value="3"/>
</dbReference>
<evidence type="ECO:0000313" key="4">
    <source>
        <dbReference type="Proteomes" id="UP000265520"/>
    </source>
</evidence>
<protein>
    <submittedName>
        <fullName evidence="3">Cellular nucleic acid-binding protein</fullName>
    </submittedName>
</protein>
<feature type="non-terminal residue" evidence="3">
    <location>
        <position position="83"/>
    </location>
</feature>
<feature type="domain" description="CCHC-type" evidence="2">
    <location>
        <begin position="47"/>
        <end position="62"/>
    </location>
</feature>
<feature type="domain" description="CCHC-type" evidence="2">
    <location>
        <begin position="27"/>
        <end position="42"/>
    </location>
</feature>
<proteinExistence type="predicted"/>
<dbReference type="GO" id="GO:0003676">
    <property type="term" value="F:nucleic acid binding"/>
    <property type="evidence" value="ECO:0007669"/>
    <property type="project" value="InterPro"/>
</dbReference>
<evidence type="ECO:0000259" key="2">
    <source>
        <dbReference type="PROSITE" id="PS50158"/>
    </source>
</evidence>
<name>A0A392S5W7_9FABA</name>
<evidence type="ECO:0000256" key="1">
    <source>
        <dbReference type="PROSITE-ProRule" id="PRU00047"/>
    </source>
</evidence>
<dbReference type="Pfam" id="PF00098">
    <property type="entry name" value="zf-CCHC"/>
    <property type="match status" value="2"/>
</dbReference>